<name>A0A2I1R5S3_9ACTN</name>
<proteinExistence type="predicted"/>
<accession>A0A2I1R5S3</accession>
<protein>
    <submittedName>
        <fullName evidence="1">Uncharacterized protein</fullName>
    </submittedName>
</protein>
<dbReference type="AlphaFoldDB" id="A0A2I1R5S3"/>
<dbReference type="EMBL" id="PKJC01000013">
    <property type="protein sequence ID" value="PKZ64487.1"/>
    <property type="molecule type" value="Genomic_DNA"/>
</dbReference>
<gene>
    <name evidence="1" type="ORF">CYJ73_16575</name>
</gene>
<organism evidence="1 2">
    <name type="scientific">Gordonia terrae</name>
    <dbReference type="NCBI Taxonomy" id="2055"/>
    <lineage>
        <taxon>Bacteria</taxon>
        <taxon>Bacillati</taxon>
        <taxon>Actinomycetota</taxon>
        <taxon>Actinomycetes</taxon>
        <taxon>Mycobacteriales</taxon>
        <taxon>Gordoniaceae</taxon>
        <taxon>Gordonia</taxon>
    </lineage>
</organism>
<evidence type="ECO:0000313" key="1">
    <source>
        <dbReference type="EMBL" id="PKZ64487.1"/>
    </source>
</evidence>
<evidence type="ECO:0000313" key="2">
    <source>
        <dbReference type="Proteomes" id="UP000234662"/>
    </source>
</evidence>
<reference evidence="1 2" key="1">
    <citation type="submission" date="2017-12" db="EMBL/GenBank/DDBJ databases">
        <title>Phylogenetic diversity of female urinary microbiome.</title>
        <authorList>
            <person name="Thomas-White K."/>
            <person name="Wolfe A.J."/>
        </authorList>
    </citation>
    <scope>NUCLEOTIDE SEQUENCE [LARGE SCALE GENOMIC DNA]</scope>
    <source>
        <strain evidence="1 2">UMB0777</strain>
    </source>
</reference>
<comment type="caution">
    <text evidence="1">The sequence shown here is derived from an EMBL/GenBank/DDBJ whole genome shotgun (WGS) entry which is preliminary data.</text>
</comment>
<sequence length="69" mass="8136">MNGYVIEFNRRTLERRVHEFADRKEALKCRFALERDRTDGNWEIASLLSSSLETLQQTHSRYFSGKDVG</sequence>
<dbReference type="Proteomes" id="UP000234662">
    <property type="component" value="Unassembled WGS sequence"/>
</dbReference>